<feature type="compositionally biased region" description="Low complexity" evidence="4">
    <location>
        <begin position="15"/>
        <end position="25"/>
    </location>
</feature>
<comment type="subcellular location">
    <subcellularLocation>
        <location evidence="1">Nucleus</location>
        <location evidence="1">Nucleolus</location>
    </subcellularLocation>
</comment>
<evidence type="ECO:0000256" key="4">
    <source>
        <dbReference type="SAM" id="MobiDB-lite"/>
    </source>
</evidence>
<evidence type="ECO:0000313" key="6">
    <source>
        <dbReference type="EMBL" id="SZX71495.1"/>
    </source>
</evidence>
<dbReference type="GO" id="GO:0005730">
    <property type="term" value="C:nucleolus"/>
    <property type="evidence" value="ECO:0007669"/>
    <property type="project" value="UniProtKB-SubCell"/>
</dbReference>
<feature type="region of interest" description="Disordered" evidence="4">
    <location>
        <begin position="1"/>
        <end position="188"/>
    </location>
</feature>
<dbReference type="SUPFAM" id="SSF48371">
    <property type="entry name" value="ARM repeat"/>
    <property type="match status" value="1"/>
</dbReference>
<dbReference type="InterPro" id="IPR003890">
    <property type="entry name" value="MIF4G-like_typ-3"/>
</dbReference>
<reference evidence="6 7" key="1">
    <citation type="submission" date="2016-10" db="EMBL/GenBank/DDBJ databases">
        <authorList>
            <person name="Cai Z."/>
        </authorList>
    </citation>
    <scope>NUCLEOTIDE SEQUENCE [LARGE SCALE GENOMIC DNA]</scope>
</reference>
<dbReference type="AlphaFoldDB" id="A0A383W1D7"/>
<feature type="compositionally biased region" description="Gly residues" evidence="4">
    <location>
        <begin position="26"/>
        <end position="73"/>
    </location>
</feature>
<feature type="compositionally biased region" description="Basic residues" evidence="4">
    <location>
        <begin position="77"/>
        <end position="94"/>
    </location>
</feature>
<feature type="region of interest" description="Disordered" evidence="4">
    <location>
        <begin position="265"/>
        <end position="436"/>
    </location>
</feature>
<proteinExistence type="inferred from homology"/>
<dbReference type="EMBL" id="FNXT01001055">
    <property type="protein sequence ID" value="SZX71495.1"/>
    <property type="molecule type" value="Genomic_DNA"/>
</dbReference>
<evidence type="ECO:0000313" key="7">
    <source>
        <dbReference type="Proteomes" id="UP000256970"/>
    </source>
</evidence>
<comment type="similarity">
    <text evidence="2">Belongs to the CWC22 family.</text>
</comment>
<dbReference type="InterPro" id="IPR003891">
    <property type="entry name" value="Initiation_fac_eIF4g_MI"/>
</dbReference>
<dbReference type="InterPro" id="IPR050781">
    <property type="entry name" value="CWC22_splicing_factor"/>
</dbReference>
<dbReference type="PANTHER" id="PTHR18034">
    <property type="entry name" value="CELL CYCLE CONTROL PROTEIN CWF22-RELATED"/>
    <property type="match status" value="1"/>
</dbReference>
<keyword evidence="3" id="KW-0539">Nucleus</keyword>
<dbReference type="PROSITE" id="PS51366">
    <property type="entry name" value="MI"/>
    <property type="match status" value="1"/>
</dbReference>
<feature type="compositionally biased region" description="Acidic residues" evidence="4">
    <location>
        <begin position="314"/>
        <end position="351"/>
    </location>
</feature>
<evidence type="ECO:0000256" key="2">
    <source>
        <dbReference type="ARBA" id="ARBA00006856"/>
    </source>
</evidence>
<feature type="domain" description="MI" evidence="5">
    <location>
        <begin position="830"/>
        <end position="946"/>
    </location>
</feature>
<feature type="compositionally biased region" description="Acidic residues" evidence="4">
    <location>
        <begin position="368"/>
        <end position="389"/>
    </location>
</feature>
<dbReference type="Pfam" id="PF02847">
    <property type="entry name" value="MA3"/>
    <property type="match status" value="1"/>
</dbReference>
<dbReference type="InterPro" id="IPR016024">
    <property type="entry name" value="ARM-type_fold"/>
</dbReference>
<feature type="compositionally biased region" description="Low complexity" evidence="4">
    <location>
        <begin position="98"/>
        <end position="123"/>
    </location>
</feature>
<dbReference type="GO" id="GO:0042274">
    <property type="term" value="P:ribosomal small subunit biogenesis"/>
    <property type="evidence" value="ECO:0007669"/>
    <property type="project" value="TreeGrafter"/>
</dbReference>
<gene>
    <name evidence="6" type="ORF">BQ4739_LOCUS11635</name>
</gene>
<feature type="compositionally biased region" description="Low complexity" evidence="4">
    <location>
        <begin position="265"/>
        <end position="279"/>
    </location>
</feature>
<evidence type="ECO:0000256" key="1">
    <source>
        <dbReference type="ARBA" id="ARBA00004604"/>
    </source>
</evidence>
<dbReference type="GO" id="GO:0003723">
    <property type="term" value="F:RNA binding"/>
    <property type="evidence" value="ECO:0007669"/>
    <property type="project" value="InterPro"/>
</dbReference>
<keyword evidence="7" id="KW-1185">Reference proteome</keyword>
<feature type="compositionally biased region" description="Low complexity" evidence="4">
    <location>
        <begin position="390"/>
        <end position="399"/>
    </location>
</feature>
<organism evidence="6 7">
    <name type="scientific">Tetradesmus obliquus</name>
    <name type="common">Green alga</name>
    <name type="synonym">Acutodesmus obliquus</name>
    <dbReference type="NCBI Taxonomy" id="3088"/>
    <lineage>
        <taxon>Eukaryota</taxon>
        <taxon>Viridiplantae</taxon>
        <taxon>Chlorophyta</taxon>
        <taxon>core chlorophytes</taxon>
        <taxon>Chlorophyceae</taxon>
        <taxon>CS clade</taxon>
        <taxon>Sphaeropleales</taxon>
        <taxon>Scenedesmaceae</taxon>
        <taxon>Tetradesmus</taxon>
    </lineage>
</organism>
<protein>
    <recommendedName>
        <fullName evidence="5">MI domain-containing protein</fullName>
    </recommendedName>
</protein>
<accession>A0A383W1D7</accession>
<feature type="compositionally biased region" description="Acidic residues" evidence="4">
    <location>
        <begin position="413"/>
        <end position="427"/>
    </location>
</feature>
<sequence length="1047" mass="107539">MSSRGGGSVGFNKGPQLPWLLQQQLGSGGSSGKGGRGGGSNAGRGSSRGGSNAGRGRGPSGFSRGGKTPGRGSGRPTSRRVLRKAARQEKKHHRFEVQQQQAQQRHTQQQQQQQQQQQARQQHAGSKRPLQQADAAASQPQKRPKLEQQPAKQQQQRKQQQQQRLDRKPSSSSRAAAAAPAGGHSSSKTKFYEMLAADGVTAGAAAAAAGAASTQAFLADLRLEREMARKLKVKKGKALSGPEDGLDALLSGITAGSQLLPAGVDAAAAAAAAAEAGGASDDDADEDDGASSDEGDDAGDDSESDGDLGFAGFMDDDDESAEGEDEEAGLEGFSDDEDEGFSEEDEDEEGFSEDREGLGRSGGSGSSEEAEEGESEESDSADGSLDDEAAAAAAAAAAGCRRRGGCSSGSSGSEDDSEADEDEEDEQAAAAAAGPKAAAMAPDAAAPGAAKYVPPALRRAQEAAAAAAAATGGSGAADGLAPAVQRRVTGLLNRLAESNLQAICRDILALYESEGRRLVADAVAAGLLAAVAEGPRATEQFAAVVAVFVGGLAAGARAQDISARFLEMLVARMQQAYTADDGLACHNLIMLLAYCYSAGIVAADCMYSVLGELTRRFAEADVAMMLTLLNAVGLQLRAADPVAMKDFVLAVHNRAAAAGPAGLTKRAEIMLELVLDIKNNRARDVKASRAAAAAAAAAAPGGSKGKAAAGQNIGGGRGGAAAVLQPGLLKWLKGSGVDDVTLANISWAKLVQPNKKGMWWHPAATDAAAGLLPGLLAEHMHSSSAAAAAAAASAAADGDDDHAAAAGGAGAGASAAQLLQLAAGMRMTTDARRAAFVAIIGSEDCAEACEKLLRLPLKGDQSREVVRVLVECCLQEARYNPYYGHLAARLAAVSKSHKVTLQYCIWDQWKEVAAAAPRRLLCLAGLVGHLLGSFVLPLSIVKPIDFDACATWTSKETFLWRHTMQQLLTSFASEADAESAFSRLAQQQALGALSKALGLFLKLRVGPWLVAQADAGLLKQQSLDCCLLRLARAEKLLLSSTAAVLAG</sequence>
<feature type="compositionally biased region" description="Low complexity" evidence="4">
    <location>
        <begin position="170"/>
        <end position="188"/>
    </location>
</feature>
<dbReference type="SMART" id="SM00544">
    <property type="entry name" value="MA3"/>
    <property type="match status" value="1"/>
</dbReference>
<dbReference type="Gene3D" id="1.25.40.180">
    <property type="match status" value="1"/>
</dbReference>
<dbReference type="Proteomes" id="UP000256970">
    <property type="component" value="Unassembled WGS sequence"/>
</dbReference>
<evidence type="ECO:0000259" key="5">
    <source>
        <dbReference type="PROSITE" id="PS51366"/>
    </source>
</evidence>
<name>A0A383W1D7_TETOB</name>
<dbReference type="PANTHER" id="PTHR18034:SF4">
    <property type="entry name" value="NUCLEOLAR MIF4G DOMAIN-CONTAINING PROTEIN 1"/>
    <property type="match status" value="1"/>
</dbReference>
<evidence type="ECO:0000256" key="3">
    <source>
        <dbReference type="ARBA" id="ARBA00023242"/>
    </source>
</evidence>
<dbReference type="STRING" id="3088.A0A383W1D7"/>
<feature type="compositionally biased region" description="Low complexity" evidence="4">
    <location>
        <begin position="148"/>
        <end position="163"/>
    </location>
</feature>
<feature type="compositionally biased region" description="Acidic residues" evidence="4">
    <location>
        <begin position="280"/>
        <end position="306"/>
    </location>
</feature>
<dbReference type="Pfam" id="PF02854">
    <property type="entry name" value="MIF4G"/>
    <property type="match status" value="1"/>
</dbReference>
<dbReference type="SMART" id="SM00543">
    <property type="entry name" value="MIF4G"/>
    <property type="match status" value="1"/>
</dbReference>